<name>A0A4S4L197_9AGAM</name>
<feature type="compositionally biased region" description="Pro residues" evidence="1">
    <location>
        <begin position="34"/>
        <end position="46"/>
    </location>
</feature>
<evidence type="ECO:0000313" key="2">
    <source>
        <dbReference type="EMBL" id="THH04994.1"/>
    </source>
</evidence>
<dbReference type="Proteomes" id="UP000308199">
    <property type="component" value="Unassembled WGS sequence"/>
</dbReference>
<evidence type="ECO:0000256" key="1">
    <source>
        <dbReference type="SAM" id="MobiDB-lite"/>
    </source>
</evidence>
<gene>
    <name evidence="2" type="ORF">EW145_g5119</name>
</gene>
<protein>
    <submittedName>
        <fullName evidence="2">Uncharacterized protein</fullName>
    </submittedName>
</protein>
<feature type="region of interest" description="Disordered" evidence="1">
    <location>
        <begin position="1"/>
        <end position="58"/>
    </location>
</feature>
<accession>A0A4S4L197</accession>
<organism evidence="2 3">
    <name type="scientific">Phellinidium pouzarii</name>
    <dbReference type="NCBI Taxonomy" id="167371"/>
    <lineage>
        <taxon>Eukaryota</taxon>
        <taxon>Fungi</taxon>
        <taxon>Dikarya</taxon>
        <taxon>Basidiomycota</taxon>
        <taxon>Agaricomycotina</taxon>
        <taxon>Agaricomycetes</taxon>
        <taxon>Hymenochaetales</taxon>
        <taxon>Hymenochaetaceae</taxon>
        <taxon>Phellinidium</taxon>
    </lineage>
</organism>
<evidence type="ECO:0000313" key="3">
    <source>
        <dbReference type="Proteomes" id="UP000308199"/>
    </source>
</evidence>
<dbReference type="EMBL" id="SGPK01000294">
    <property type="protein sequence ID" value="THH04994.1"/>
    <property type="molecule type" value="Genomic_DNA"/>
</dbReference>
<comment type="caution">
    <text evidence="2">The sequence shown here is derived from an EMBL/GenBank/DDBJ whole genome shotgun (WGS) entry which is preliminary data.</text>
</comment>
<dbReference type="OrthoDB" id="2317741at2759"/>
<proteinExistence type="predicted"/>
<feature type="compositionally biased region" description="Low complexity" evidence="1">
    <location>
        <begin position="1"/>
        <end position="33"/>
    </location>
</feature>
<sequence>MPRPLPFSSSFSFLQLSSRPPCSPRRASSTPSSPSWPPSSPSPAPSPSTSSSATSGPRGILYPTENLVWKIGYTHHVVWDLNDEPAQITNPIGQVWLRKNGSTIATGPGSIDEPLASGFNLTDGRVLIRVPDVEVGCDYQLVLFGDSGNFSPKFIIAAEGD</sequence>
<dbReference type="AlphaFoldDB" id="A0A4S4L197"/>
<keyword evidence="3" id="KW-1185">Reference proteome</keyword>
<reference evidence="2 3" key="1">
    <citation type="submission" date="2019-02" db="EMBL/GenBank/DDBJ databases">
        <title>Genome sequencing of the rare red list fungi Phellinidium pouzarii.</title>
        <authorList>
            <person name="Buettner E."/>
            <person name="Kellner H."/>
        </authorList>
    </citation>
    <scope>NUCLEOTIDE SEQUENCE [LARGE SCALE GENOMIC DNA]</scope>
    <source>
        <strain evidence="2 3">DSM 108285</strain>
    </source>
</reference>